<reference evidence="2" key="1">
    <citation type="journal article" date="2020" name="Nat. Commun.">
        <title>Large-scale genome sequencing of mycorrhizal fungi provides insights into the early evolution of symbiotic traits.</title>
        <authorList>
            <person name="Miyauchi S."/>
            <person name="Kiss E."/>
            <person name="Kuo A."/>
            <person name="Drula E."/>
            <person name="Kohler A."/>
            <person name="Sanchez-Garcia M."/>
            <person name="Morin E."/>
            <person name="Andreopoulos B."/>
            <person name="Barry K.W."/>
            <person name="Bonito G."/>
            <person name="Buee M."/>
            <person name="Carver A."/>
            <person name="Chen C."/>
            <person name="Cichocki N."/>
            <person name="Clum A."/>
            <person name="Culley D."/>
            <person name="Crous P.W."/>
            <person name="Fauchery L."/>
            <person name="Girlanda M."/>
            <person name="Hayes R.D."/>
            <person name="Keri Z."/>
            <person name="LaButti K."/>
            <person name="Lipzen A."/>
            <person name="Lombard V."/>
            <person name="Magnuson J."/>
            <person name="Maillard F."/>
            <person name="Murat C."/>
            <person name="Nolan M."/>
            <person name="Ohm R.A."/>
            <person name="Pangilinan J."/>
            <person name="Pereira M.F."/>
            <person name="Perotto S."/>
            <person name="Peter M."/>
            <person name="Pfister S."/>
            <person name="Riley R."/>
            <person name="Sitrit Y."/>
            <person name="Stielow J.B."/>
            <person name="Szollosi G."/>
            <person name="Zifcakova L."/>
            <person name="Stursova M."/>
            <person name="Spatafora J.W."/>
            <person name="Tedersoo L."/>
            <person name="Vaario L.M."/>
            <person name="Yamada A."/>
            <person name="Yan M."/>
            <person name="Wang P."/>
            <person name="Xu J."/>
            <person name="Bruns T."/>
            <person name="Baldrian P."/>
            <person name="Vilgalys R."/>
            <person name="Dunand C."/>
            <person name="Henrissat B."/>
            <person name="Grigoriev I.V."/>
            <person name="Hibbett D."/>
            <person name="Nagy L.G."/>
            <person name="Martin F.M."/>
        </authorList>
    </citation>
    <scope>NUCLEOTIDE SEQUENCE</scope>
    <source>
        <strain evidence="2">UP504</strain>
    </source>
</reference>
<keyword evidence="3" id="KW-1185">Reference proteome</keyword>
<dbReference type="Proteomes" id="UP000886523">
    <property type="component" value="Unassembled WGS sequence"/>
</dbReference>
<dbReference type="EMBL" id="MU128964">
    <property type="protein sequence ID" value="KAF9514088.1"/>
    <property type="molecule type" value="Genomic_DNA"/>
</dbReference>
<accession>A0A9P6DWX8</accession>
<protein>
    <recommendedName>
        <fullName evidence="4">Secreted protein</fullName>
    </recommendedName>
</protein>
<evidence type="ECO:0000313" key="3">
    <source>
        <dbReference type="Proteomes" id="UP000886523"/>
    </source>
</evidence>
<feature type="chain" id="PRO_5040375366" description="Secreted protein" evidence="1">
    <location>
        <begin position="24"/>
        <end position="100"/>
    </location>
</feature>
<sequence length="100" mass="10654">MGYALVLLQQLSALHVVITMTGGSEFRASRGGELNRSSCVAHRLGPMQHSLLVVPRNPSAVGFGTTTSSAVAKGSHVDLTSSFQSIPLGRWFAHRCWSSS</sequence>
<name>A0A9P6DWX8_9AGAM</name>
<dbReference type="AlphaFoldDB" id="A0A9P6DWX8"/>
<evidence type="ECO:0000313" key="2">
    <source>
        <dbReference type="EMBL" id="KAF9514088.1"/>
    </source>
</evidence>
<comment type="caution">
    <text evidence="2">The sequence shown here is derived from an EMBL/GenBank/DDBJ whole genome shotgun (WGS) entry which is preliminary data.</text>
</comment>
<organism evidence="2 3">
    <name type="scientific">Hydnum rufescens UP504</name>
    <dbReference type="NCBI Taxonomy" id="1448309"/>
    <lineage>
        <taxon>Eukaryota</taxon>
        <taxon>Fungi</taxon>
        <taxon>Dikarya</taxon>
        <taxon>Basidiomycota</taxon>
        <taxon>Agaricomycotina</taxon>
        <taxon>Agaricomycetes</taxon>
        <taxon>Cantharellales</taxon>
        <taxon>Hydnaceae</taxon>
        <taxon>Hydnum</taxon>
    </lineage>
</organism>
<evidence type="ECO:0000256" key="1">
    <source>
        <dbReference type="SAM" id="SignalP"/>
    </source>
</evidence>
<evidence type="ECO:0008006" key="4">
    <source>
        <dbReference type="Google" id="ProtNLM"/>
    </source>
</evidence>
<keyword evidence="1" id="KW-0732">Signal</keyword>
<feature type="signal peptide" evidence="1">
    <location>
        <begin position="1"/>
        <end position="23"/>
    </location>
</feature>
<gene>
    <name evidence="2" type="ORF">BS47DRAFT_1392674</name>
</gene>
<proteinExistence type="predicted"/>